<dbReference type="InterPro" id="IPR011705">
    <property type="entry name" value="BACK"/>
</dbReference>
<evidence type="ECO:0000313" key="4">
    <source>
        <dbReference type="EMBL" id="DBA21939.1"/>
    </source>
</evidence>
<dbReference type="SMART" id="SM00875">
    <property type="entry name" value="BACK"/>
    <property type="match status" value="1"/>
</dbReference>
<dbReference type="InterPro" id="IPR000210">
    <property type="entry name" value="BTB/POZ_dom"/>
</dbReference>
<evidence type="ECO:0000259" key="3">
    <source>
        <dbReference type="PROSITE" id="PS50097"/>
    </source>
</evidence>
<dbReference type="Pfam" id="PF01344">
    <property type="entry name" value="Kelch_1"/>
    <property type="match status" value="3"/>
</dbReference>
<dbReference type="Pfam" id="PF07707">
    <property type="entry name" value="BACK"/>
    <property type="match status" value="1"/>
</dbReference>
<dbReference type="InterPro" id="IPR017096">
    <property type="entry name" value="BTB-kelch_protein"/>
</dbReference>
<comment type="caution">
    <text evidence="4">The sequence shown here is derived from an EMBL/GenBank/DDBJ whole genome shotgun (WGS) entry which is preliminary data.</text>
</comment>
<dbReference type="PANTHER" id="PTHR24412:SF172">
    <property type="entry name" value="KELCH-LIKE PROTEIN 10"/>
    <property type="match status" value="1"/>
</dbReference>
<dbReference type="AlphaFoldDB" id="A0AAV3A5N9"/>
<evidence type="ECO:0000256" key="1">
    <source>
        <dbReference type="ARBA" id="ARBA00022441"/>
    </source>
</evidence>
<dbReference type="Pfam" id="PF24681">
    <property type="entry name" value="Kelch_KLHDC2_KLHL20_DRC7"/>
    <property type="match status" value="1"/>
</dbReference>
<dbReference type="PANTHER" id="PTHR24412">
    <property type="entry name" value="KELCH PROTEIN"/>
    <property type="match status" value="1"/>
</dbReference>
<dbReference type="SUPFAM" id="SSF117281">
    <property type="entry name" value="Kelch motif"/>
    <property type="match status" value="1"/>
</dbReference>
<gene>
    <name evidence="4" type="ORF">GDO54_013049</name>
</gene>
<dbReference type="InterPro" id="IPR011333">
    <property type="entry name" value="SKP1/BTB/POZ_sf"/>
</dbReference>
<dbReference type="Gene3D" id="2.120.10.80">
    <property type="entry name" value="Kelch-type beta propeller"/>
    <property type="match status" value="1"/>
</dbReference>
<proteinExistence type="predicted"/>
<protein>
    <recommendedName>
        <fullName evidence="3">BTB domain-containing protein</fullName>
    </recommendedName>
</protein>
<dbReference type="Proteomes" id="UP001181693">
    <property type="component" value="Unassembled WGS sequence"/>
</dbReference>
<name>A0AAV3A5N9_PYXAD</name>
<keyword evidence="5" id="KW-1185">Reference proteome</keyword>
<evidence type="ECO:0000256" key="2">
    <source>
        <dbReference type="ARBA" id="ARBA00022737"/>
    </source>
</evidence>
<dbReference type="CDD" id="cd18450">
    <property type="entry name" value="BACK_KLHL10"/>
    <property type="match status" value="1"/>
</dbReference>
<dbReference type="PIRSF" id="PIRSF037037">
    <property type="entry name" value="Kelch-like_protein_gigaxonin"/>
    <property type="match status" value="1"/>
</dbReference>
<accession>A0AAV3A5N9</accession>
<organism evidence="4 5">
    <name type="scientific">Pyxicephalus adspersus</name>
    <name type="common">African bullfrog</name>
    <dbReference type="NCBI Taxonomy" id="30357"/>
    <lineage>
        <taxon>Eukaryota</taxon>
        <taxon>Metazoa</taxon>
        <taxon>Chordata</taxon>
        <taxon>Craniata</taxon>
        <taxon>Vertebrata</taxon>
        <taxon>Euteleostomi</taxon>
        <taxon>Amphibia</taxon>
        <taxon>Batrachia</taxon>
        <taxon>Anura</taxon>
        <taxon>Neobatrachia</taxon>
        <taxon>Ranoidea</taxon>
        <taxon>Pyxicephalidae</taxon>
        <taxon>Pyxicephalinae</taxon>
        <taxon>Pyxicephalus</taxon>
    </lineage>
</organism>
<dbReference type="SMART" id="SM00612">
    <property type="entry name" value="Kelch"/>
    <property type="match status" value="6"/>
</dbReference>
<dbReference type="FunFam" id="1.25.40.420:FF:000001">
    <property type="entry name" value="Kelch-like family member 12"/>
    <property type="match status" value="1"/>
</dbReference>
<evidence type="ECO:0000313" key="5">
    <source>
        <dbReference type="Proteomes" id="UP001181693"/>
    </source>
</evidence>
<dbReference type="Pfam" id="PF00651">
    <property type="entry name" value="BTB"/>
    <property type="match status" value="1"/>
</dbReference>
<dbReference type="SMART" id="SM00225">
    <property type="entry name" value="BTB"/>
    <property type="match status" value="1"/>
</dbReference>
<keyword evidence="2" id="KW-0677">Repeat</keyword>
<dbReference type="InterPro" id="IPR006652">
    <property type="entry name" value="Kelch_1"/>
</dbReference>
<reference evidence="4" key="1">
    <citation type="thesis" date="2020" institute="ProQuest LLC" country="789 East Eisenhower Parkway, Ann Arbor, MI, USA">
        <title>Comparative Genomics and Chromosome Evolution.</title>
        <authorList>
            <person name="Mudd A.B."/>
        </authorList>
    </citation>
    <scope>NUCLEOTIDE SEQUENCE</scope>
    <source>
        <strain evidence="4">1538</strain>
        <tissue evidence="4">Blood</tissue>
    </source>
</reference>
<dbReference type="Gene3D" id="3.30.710.10">
    <property type="entry name" value="Potassium Channel Kv1.1, Chain A"/>
    <property type="match status" value="1"/>
</dbReference>
<sequence length="622" mass="70831">MGSVGISARLVWCGNCRAGNMDTDGSFLSSSNINPDIMEHNQIAMAWSVFNELRMEGQFCDAIIKVDEVEFNIHKNILSGCSPYFRALFTRRWHKKEKTSYTIPGTTPDVMALLIEYAYTRRVTITTTNVERLLIAADQFMFLGVVRHCTDFLIGQLSLENCIGICRFSSRYYCPELQKKVNMYILHHFQDVVTTSEFLDLSLTELLDIIEKDELNVKEEEVIFEAIVKWIDHNPTNRKQHIAILLTKIRMGLMNCDYFICTVKTNAYVKDNEECTPIVIDVLQTMYDLKMKSPSDPFLNPLIRPRLPFEILLAVGGWSGGNPTNAIEAYDYRANRWVNITCNKENPRAYHGTAYLNGYVYLMGGFDGVEYFNSVRRFDPVSKIWQEVSSMNSKRCYVSVAVLNNFIYALGGFDGYIRMNSAERYNPETNQWTVTAHMQEQRSDAKATTLNGKIYICGGFNGTECLSTAEVYCPVTNRWSMIAPMRCPRSGVGVMAFEGQVYAVGGFDGSDRLCSAEKYDPASNTWQAICPMSDPRSNFGIEVLNDFLYVVGGFNGFTTTFNAERYDKKTKKWYDVQDMNIFRSALSCCIVSGLPNIREYTARQDSINKEVRESLFSRPQSV</sequence>
<dbReference type="SUPFAM" id="SSF54695">
    <property type="entry name" value="POZ domain"/>
    <property type="match status" value="1"/>
</dbReference>
<feature type="domain" description="BTB" evidence="3">
    <location>
        <begin position="60"/>
        <end position="127"/>
    </location>
</feature>
<dbReference type="Gene3D" id="1.25.40.420">
    <property type="match status" value="1"/>
</dbReference>
<keyword evidence="1" id="KW-0880">Kelch repeat</keyword>
<dbReference type="InterPro" id="IPR015915">
    <property type="entry name" value="Kelch-typ_b-propeller"/>
</dbReference>
<dbReference type="EMBL" id="DYDO01000006">
    <property type="protein sequence ID" value="DBA21939.1"/>
    <property type="molecule type" value="Genomic_DNA"/>
</dbReference>
<dbReference type="PROSITE" id="PS50097">
    <property type="entry name" value="BTB"/>
    <property type="match status" value="1"/>
</dbReference>